<dbReference type="CDD" id="cd08460">
    <property type="entry name" value="PBP2_DntR_like_1"/>
    <property type="match status" value="1"/>
</dbReference>
<comment type="similarity">
    <text evidence="1">Belongs to the LysR transcriptional regulatory family.</text>
</comment>
<keyword evidence="4" id="KW-0804">Transcription</keyword>
<dbReference type="SUPFAM" id="SSF53850">
    <property type="entry name" value="Periplasmic binding protein-like II"/>
    <property type="match status" value="1"/>
</dbReference>
<organism evidence="6 7">
    <name type="scientific">Herbaspirillum seropedicae (strain SmR1)</name>
    <dbReference type="NCBI Taxonomy" id="757424"/>
    <lineage>
        <taxon>Bacteria</taxon>
        <taxon>Pseudomonadati</taxon>
        <taxon>Pseudomonadota</taxon>
        <taxon>Betaproteobacteria</taxon>
        <taxon>Burkholderiales</taxon>
        <taxon>Oxalobacteraceae</taxon>
        <taxon>Herbaspirillum</taxon>
    </lineage>
</organism>
<dbReference type="HOGENOM" id="CLU_039613_39_3_4"/>
<dbReference type="Gene3D" id="1.10.10.10">
    <property type="entry name" value="Winged helix-like DNA-binding domain superfamily/Winged helix DNA-binding domain"/>
    <property type="match status" value="1"/>
</dbReference>
<dbReference type="InterPro" id="IPR036388">
    <property type="entry name" value="WH-like_DNA-bd_sf"/>
</dbReference>
<dbReference type="SUPFAM" id="SSF46785">
    <property type="entry name" value="Winged helix' DNA-binding domain"/>
    <property type="match status" value="1"/>
</dbReference>
<accession>D8IY95</accession>
<feature type="domain" description="HTH lysR-type" evidence="5">
    <location>
        <begin position="22"/>
        <end position="79"/>
    </location>
</feature>
<dbReference type="InterPro" id="IPR000847">
    <property type="entry name" value="LysR_HTH_N"/>
</dbReference>
<dbReference type="AlphaFoldDB" id="D8IY95"/>
<evidence type="ECO:0000256" key="3">
    <source>
        <dbReference type="ARBA" id="ARBA00023125"/>
    </source>
</evidence>
<dbReference type="InterPro" id="IPR036390">
    <property type="entry name" value="WH_DNA-bd_sf"/>
</dbReference>
<dbReference type="EMBL" id="CP002039">
    <property type="protein sequence ID" value="ADJ62055.1"/>
    <property type="molecule type" value="Genomic_DNA"/>
</dbReference>
<sequence>MDHCMRRHVWRDRASIPVMTGTDLNLLIALDALIAEASVAGAARRLGLSASAMSRTLTRLREATGDPLLVRAGRQMVLTPCAEALRERVRNVVHEARSVLRPSVPELDLSRLERDFSIRANDGFIEALGAQLIEAVTAEAPLVRLRFVPKVERGPVPLREGSADLEIGVASEMGPEVRLQTLFRDRFVGAVRTGHPLAALRRVSAERYCAFDHVSASPRGVAAGPLHEALAARGLVRRVVAVVPSFPGALAVVRTSDLVTMVPGSFLTRAGAERKDGSAAGIHVFELPLPLEPIIVSLMWHPRVELDPAHRWLRDKVRAVCAPLAHRRPGKP</sequence>
<protein>
    <submittedName>
        <fullName evidence="6">Transcription regulator protein</fullName>
    </submittedName>
</protein>
<dbReference type="Gene3D" id="3.40.190.10">
    <property type="entry name" value="Periplasmic binding protein-like II"/>
    <property type="match status" value="2"/>
</dbReference>
<dbReference type="Pfam" id="PF03466">
    <property type="entry name" value="LysR_substrate"/>
    <property type="match status" value="1"/>
</dbReference>
<dbReference type="InterPro" id="IPR005119">
    <property type="entry name" value="LysR_subst-bd"/>
</dbReference>
<dbReference type="PANTHER" id="PTHR30118">
    <property type="entry name" value="HTH-TYPE TRANSCRIPTIONAL REGULATOR LEUO-RELATED"/>
    <property type="match status" value="1"/>
</dbReference>
<reference evidence="6 7" key="1">
    <citation type="submission" date="2010-04" db="EMBL/GenBank/DDBJ databases">
        <title>The genome of Herbaspirillum seropedicae SmR1, an endophytic, nitrogen-fixing, plant-growth promoting beta-Proteobacteria.</title>
        <authorList>
            <person name="Pedrosa F.O."/>
            <person name="Monteiro R.A."/>
            <person name="Wassem R."/>
            <person name="Cruz L.M."/>
            <person name="Ayub R.A."/>
            <person name="Colauto N.B."/>
            <person name="Fernandez M.A."/>
            <person name="Fungaro M.H.P."/>
            <person name="Grisard E.C."/>
            <person name="Hungria M."/>
            <person name="Madeira H.M.F."/>
            <person name="Nodari R.O."/>
            <person name="Osaku C.A."/>
            <person name="Petzl-Erler M.L."/>
            <person name="Terenzi H."/>
            <person name="Vieira L.G.E."/>
            <person name="Almeida M.I.M."/>
            <person name="Alves L.R."/>
            <person name="Arantes O.M.N."/>
            <person name="Balsanelli E."/>
            <person name="Barcellos F.G."/>
            <person name="Baura V.A."/>
            <person name="Binde D.R."/>
            <person name="Campo R.J."/>
            <person name="Chubatsu L.S."/>
            <person name="Chueire L.M.O."/>
            <person name="Ciferri R.R."/>
            <person name="Correa L.C."/>
            <person name="da Conceicao Silva J.L."/>
            <person name="Dabul A.N.G."/>
            <person name="Dambros B.P."/>
            <person name="Faoro H."/>
            <person name="Favetti A."/>
            <person name="Friedermann G."/>
            <person name="Furlaneto M.C."/>
            <person name="Gasques L.S."/>
            <person name="Gimenes C.C.T."/>
            <person name="Gioppo N.M.R."/>
            <person name="Glienke-Blanco C."/>
            <person name="Godoy L.P."/>
            <person name="Guerra M.P."/>
            <person name="Karp S."/>
            <person name="Kava-Cordeiro V."/>
            <person name="Margarido V.P."/>
            <person name="Mathioni S.M."/>
            <person name="Menck-Soares M.A."/>
            <person name="Murace N.K."/>
            <person name="Nicolas M.F."/>
            <person name="Oliveira C.E.C."/>
            <person name="Pagnan N.A.B."/>
            <person name="Pamphile J.A."/>
            <person name="Patussi E.V."/>
            <person name="Pereira L.F.P."/>
            <person name="Pereira-Ferrari L."/>
            <person name="Pinto F.G.S."/>
            <person name="Precoma C."/>
            <person name="Prioli A.J."/>
            <person name="Prioli S.M.A.P."/>
            <person name="Raittz R.T."/>
            <person name="Ramos H.J.O."/>
            <person name="Ribeiro E.M.S.F."/>
            <person name="Rigo L.U."/>
            <person name="Rocha C.L.M.S.C."/>
            <person name="Rocha S.N."/>
            <person name="Santos K."/>
            <person name="Satori D."/>
            <person name="Silva A.G."/>
            <person name="Simao R.C.G."/>
            <person name="Soares M.A.M."/>
            <person name="Souza E.M."/>
            <person name="Steffens M.B.R."/>
            <person name="Steindel M."/>
            <person name="Tadra-Sfeir M.Z."/>
            <person name="Takahashi E.K."/>
            <person name="Torres R.A."/>
            <person name="Valle J.S."/>
            <person name="Vernal J.I."/>
            <person name="Vilas-Boas L.A."/>
            <person name="Watanabe M.A.E."/>
            <person name="Weiss V.A."/>
            <person name="Yates M.A."/>
            <person name="Souza E.M."/>
        </authorList>
    </citation>
    <scope>NUCLEOTIDE SEQUENCE [LARGE SCALE GENOMIC DNA]</scope>
    <source>
        <strain evidence="6 7">SmR1</strain>
    </source>
</reference>
<name>D8IY95_HERSS</name>
<proteinExistence type="inferred from homology"/>
<gene>
    <name evidence="6" type="ordered locus">Hsero_0536</name>
</gene>
<dbReference type="Proteomes" id="UP000000329">
    <property type="component" value="Chromosome"/>
</dbReference>
<dbReference type="Pfam" id="PF00126">
    <property type="entry name" value="HTH_1"/>
    <property type="match status" value="1"/>
</dbReference>
<dbReference type="PROSITE" id="PS50931">
    <property type="entry name" value="HTH_LYSR"/>
    <property type="match status" value="1"/>
</dbReference>
<keyword evidence="3" id="KW-0238">DNA-binding</keyword>
<evidence type="ECO:0000256" key="1">
    <source>
        <dbReference type="ARBA" id="ARBA00009437"/>
    </source>
</evidence>
<dbReference type="KEGG" id="hse:Hsero_0536"/>
<evidence type="ECO:0000256" key="2">
    <source>
        <dbReference type="ARBA" id="ARBA00023015"/>
    </source>
</evidence>
<keyword evidence="7" id="KW-1185">Reference proteome</keyword>
<dbReference type="GO" id="GO:0003700">
    <property type="term" value="F:DNA-binding transcription factor activity"/>
    <property type="evidence" value="ECO:0007669"/>
    <property type="project" value="InterPro"/>
</dbReference>
<evidence type="ECO:0000313" key="6">
    <source>
        <dbReference type="EMBL" id="ADJ62055.1"/>
    </source>
</evidence>
<evidence type="ECO:0000313" key="7">
    <source>
        <dbReference type="Proteomes" id="UP000000329"/>
    </source>
</evidence>
<dbReference type="PANTHER" id="PTHR30118:SF15">
    <property type="entry name" value="TRANSCRIPTIONAL REGULATORY PROTEIN"/>
    <property type="match status" value="1"/>
</dbReference>
<dbReference type="GO" id="GO:0003677">
    <property type="term" value="F:DNA binding"/>
    <property type="evidence" value="ECO:0007669"/>
    <property type="project" value="UniProtKB-KW"/>
</dbReference>
<keyword evidence="2" id="KW-0805">Transcription regulation</keyword>
<dbReference type="eggNOG" id="COG0583">
    <property type="taxonomic scope" value="Bacteria"/>
</dbReference>
<evidence type="ECO:0000259" key="5">
    <source>
        <dbReference type="PROSITE" id="PS50931"/>
    </source>
</evidence>
<dbReference type="InterPro" id="IPR050389">
    <property type="entry name" value="LysR-type_TF"/>
</dbReference>
<dbReference type="STRING" id="757424.Hsero_0536"/>
<evidence type="ECO:0000256" key="4">
    <source>
        <dbReference type="ARBA" id="ARBA00023163"/>
    </source>
</evidence>